<dbReference type="Pfam" id="PF06441">
    <property type="entry name" value="EHN"/>
    <property type="match status" value="1"/>
</dbReference>
<comment type="similarity">
    <text evidence="1">Belongs to the peptidase S33 family.</text>
</comment>
<evidence type="ECO:0000313" key="7">
    <source>
        <dbReference type="Proteomes" id="UP000054279"/>
    </source>
</evidence>
<dbReference type="AlphaFoldDB" id="A0A0C9VT20"/>
<dbReference type="InterPro" id="IPR010497">
    <property type="entry name" value="Epoxide_hydro_N"/>
</dbReference>
<evidence type="ECO:0000256" key="3">
    <source>
        <dbReference type="ARBA" id="ARBA00022801"/>
    </source>
</evidence>
<dbReference type="InterPro" id="IPR029058">
    <property type="entry name" value="AB_hydrolase_fold"/>
</dbReference>
<evidence type="ECO:0000256" key="1">
    <source>
        <dbReference type="ARBA" id="ARBA00010088"/>
    </source>
</evidence>
<dbReference type="InterPro" id="IPR000639">
    <property type="entry name" value="Epox_hydrolase-like"/>
</dbReference>
<evidence type="ECO:0000256" key="2">
    <source>
        <dbReference type="ARBA" id="ARBA00022797"/>
    </source>
</evidence>
<dbReference type="HOGENOM" id="CLU_019414_0_0_1"/>
<gene>
    <name evidence="6" type="ORF">M422DRAFT_255731</name>
</gene>
<feature type="active site" description="Proton donor" evidence="4">
    <location>
        <position position="318"/>
    </location>
</feature>
<feature type="domain" description="Epoxide hydrolase N-terminal" evidence="5">
    <location>
        <begin position="13"/>
        <end position="129"/>
    </location>
</feature>
<dbReference type="Proteomes" id="UP000054279">
    <property type="component" value="Unassembled WGS sequence"/>
</dbReference>
<dbReference type="PANTHER" id="PTHR21661:SF35">
    <property type="entry name" value="EPOXIDE HYDROLASE"/>
    <property type="match status" value="1"/>
</dbReference>
<dbReference type="PANTHER" id="PTHR21661">
    <property type="entry name" value="EPOXIDE HYDROLASE 1-RELATED"/>
    <property type="match status" value="1"/>
</dbReference>
<feature type="active site" description="Nucleophile" evidence="4">
    <location>
        <position position="195"/>
    </location>
</feature>
<reference evidence="6 7" key="1">
    <citation type="submission" date="2014-06" db="EMBL/GenBank/DDBJ databases">
        <title>Evolutionary Origins and Diversification of the Mycorrhizal Mutualists.</title>
        <authorList>
            <consortium name="DOE Joint Genome Institute"/>
            <consortium name="Mycorrhizal Genomics Consortium"/>
            <person name="Kohler A."/>
            <person name="Kuo A."/>
            <person name="Nagy L.G."/>
            <person name="Floudas D."/>
            <person name="Copeland A."/>
            <person name="Barry K.W."/>
            <person name="Cichocki N."/>
            <person name="Veneault-Fourrey C."/>
            <person name="LaButti K."/>
            <person name="Lindquist E.A."/>
            <person name="Lipzen A."/>
            <person name="Lundell T."/>
            <person name="Morin E."/>
            <person name="Murat C."/>
            <person name="Riley R."/>
            <person name="Ohm R."/>
            <person name="Sun H."/>
            <person name="Tunlid A."/>
            <person name="Henrissat B."/>
            <person name="Grigoriev I.V."/>
            <person name="Hibbett D.S."/>
            <person name="Martin F."/>
        </authorList>
    </citation>
    <scope>NUCLEOTIDE SEQUENCE [LARGE SCALE GENOMIC DNA]</scope>
    <source>
        <strain evidence="6 7">SS14</strain>
    </source>
</reference>
<protein>
    <recommendedName>
        <fullName evidence="5">Epoxide hydrolase N-terminal domain-containing protein</fullName>
    </recommendedName>
</protein>
<feature type="active site" description="Proton acceptor" evidence="4">
    <location>
        <position position="371"/>
    </location>
</feature>
<dbReference type="PRINTS" id="PR00412">
    <property type="entry name" value="EPOXHYDRLASE"/>
</dbReference>
<dbReference type="GO" id="GO:0004301">
    <property type="term" value="F:epoxide hydrolase activity"/>
    <property type="evidence" value="ECO:0007669"/>
    <property type="project" value="TreeGrafter"/>
</dbReference>
<keyword evidence="7" id="KW-1185">Reference proteome</keyword>
<dbReference type="SUPFAM" id="SSF53474">
    <property type="entry name" value="alpha/beta-Hydrolases"/>
    <property type="match status" value="1"/>
</dbReference>
<dbReference type="EMBL" id="KN837138">
    <property type="protein sequence ID" value="KIJ41226.1"/>
    <property type="molecule type" value="Genomic_DNA"/>
</dbReference>
<dbReference type="GO" id="GO:0097176">
    <property type="term" value="P:epoxide metabolic process"/>
    <property type="evidence" value="ECO:0007669"/>
    <property type="project" value="TreeGrafter"/>
</dbReference>
<dbReference type="PIRSF" id="PIRSF001112">
    <property type="entry name" value="Epoxide_hydrolase"/>
    <property type="match status" value="1"/>
</dbReference>
<proteinExistence type="inferred from homology"/>
<sequence>MNSLNLEPGTPTRLEIKFDKDITNSLKLLLKLSELPTSPPIHHSNPWDLGIELSWLKKLKERLESDDWRVQELEGRINKYPNYFVRMKASSNEDERELVDVHFLHVRSSRLDAIPLVMQHGWPGTFWDFHKVIEPLVEPPLSQPAFHLIIPSLPGFFLSTHPKHREWGLVENAKLIHRLVTEVLGYDKYAGQAGDWGYTVFHVIGNLYPTQVPLIHFNGFVCPPVAGIPESSFTERERRALRRNKHFQESGSGYFQLQSTKPFTIGYCLQSSPLGQLAYIGEKFQACSDPTTLDDNDVLDTVALYYLSRSFATSVLIYQEYMKIRSEMPAEKVKSTMGFTLFPYEILGQPKAYLEAIGPLAFYKERSVGGHFPALDNPEGLVEDVRDFIGKNWSAK</sequence>
<evidence type="ECO:0000313" key="6">
    <source>
        <dbReference type="EMBL" id="KIJ41226.1"/>
    </source>
</evidence>
<evidence type="ECO:0000256" key="4">
    <source>
        <dbReference type="PIRSR" id="PIRSR001112-1"/>
    </source>
</evidence>
<name>A0A0C9VT20_SPHS4</name>
<keyword evidence="2" id="KW-0058">Aromatic hydrocarbons catabolism</keyword>
<dbReference type="OrthoDB" id="7130006at2759"/>
<dbReference type="InterPro" id="IPR016292">
    <property type="entry name" value="Epoxide_hydrolase"/>
</dbReference>
<accession>A0A0C9VT20</accession>
<keyword evidence="3" id="KW-0378">Hydrolase</keyword>
<dbReference type="Gene3D" id="3.40.50.1820">
    <property type="entry name" value="alpha/beta hydrolase"/>
    <property type="match status" value="1"/>
</dbReference>
<organism evidence="6 7">
    <name type="scientific">Sphaerobolus stellatus (strain SS14)</name>
    <dbReference type="NCBI Taxonomy" id="990650"/>
    <lineage>
        <taxon>Eukaryota</taxon>
        <taxon>Fungi</taxon>
        <taxon>Dikarya</taxon>
        <taxon>Basidiomycota</taxon>
        <taxon>Agaricomycotina</taxon>
        <taxon>Agaricomycetes</taxon>
        <taxon>Phallomycetidae</taxon>
        <taxon>Geastrales</taxon>
        <taxon>Sphaerobolaceae</taxon>
        <taxon>Sphaerobolus</taxon>
    </lineage>
</organism>
<evidence type="ECO:0000259" key="5">
    <source>
        <dbReference type="Pfam" id="PF06441"/>
    </source>
</evidence>